<dbReference type="AlphaFoldDB" id="A0A917ILL6"/>
<dbReference type="Gene3D" id="3.10.180.10">
    <property type="entry name" value="2,3-Dihydroxybiphenyl 1,2-Dioxygenase, domain 1"/>
    <property type="match status" value="1"/>
</dbReference>
<dbReference type="EMBL" id="BMIB01000001">
    <property type="protein sequence ID" value="GGH57099.1"/>
    <property type="molecule type" value="Genomic_DNA"/>
</dbReference>
<dbReference type="InterPro" id="IPR037523">
    <property type="entry name" value="VOC_core"/>
</dbReference>
<gene>
    <name evidence="2" type="ORF">GCM10011379_01400</name>
</gene>
<dbReference type="Pfam" id="PF00903">
    <property type="entry name" value="Glyoxalase"/>
    <property type="match status" value="1"/>
</dbReference>
<name>A0A917ILL6_9BACT</name>
<evidence type="ECO:0000313" key="2">
    <source>
        <dbReference type="EMBL" id="GGH57099.1"/>
    </source>
</evidence>
<dbReference type="Proteomes" id="UP000627292">
    <property type="component" value="Unassembled WGS sequence"/>
</dbReference>
<proteinExistence type="predicted"/>
<dbReference type="InterPro" id="IPR029068">
    <property type="entry name" value="Glyas_Bleomycin-R_OHBP_Dase"/>
</dbReference>
<feature type="domain" description="VOC" evidence="1">
    <location>
        <begin position="4"/>
        <end position="128"/>
    </location>
</feature>
<sequence length="128" mass="14470">MKTTLGRTIILVDDYDKAFHFYQQNFFCEKIFDAVTPDGQRFLHVKFSGDTSAGLWFLQADTAEQKSLVGKQTGGQPVLVMYTDDCQALYQHVQQNGVEIIEEITSMEGSTFFHCADLYGNRITVVTV</sequence>
<evidence type="ECO:0000313" key="3">
    <source>
        <dbReference type="Proteomes" id="UP000627292"/>
    </source>
</evidence>
<organism evidence="2 3">
    <name type="scientific">Filimonas zeae</name>
    <dbReference type="NCBI Taxonomy" id="1737353"/>
    <lineage>
        <taxon>Bacteria</taxon>
        <taxon>Pseudomonadati</taxon>
        <taxon>Bacteroidota</taxon>
        <taxon>Chitinophagia</taxon>
        <taxon>Chitinophagales</taxon>
        <taxon>Chitinophagaceae</taxon>
        <taxon>Filimonas</taxon>
    </lineage>
</organism>
<keyword evidence="3" id="KW-1185">Reference proteome</keyword>
<evidence type="ECO:0000259" key="1">
    <source>
        <dbReference type="PROSITE" id="PS51819"/>
    </source>
</evidence>
<comment type="caution">
    <text evidence="2">The sequence shown here is derived from an EMBL/GenBank/DDBJ whole genome shotgun (WGS) entry which is preliminary data.</text>
</comment>
<reference evidence="2" key="2">
    <citation type="submission" date="2020-09" db="EMBL/GenBank/DDBJ databases">
        <authorList>
            <person name="Sun Q."/>
            <person name="Zhou Y."/>
        </authorList>
    </citation>
    <scope>NUCLEOTIDE SEQUENCE</scope>
    <source>
        <strain evidence="2">CGMCC 1.15290</strain>
    </source>
</reference>
<reference evidence="2" key="1">
    <citation type="journal article" date="2014" name="Int. J. Syst. Evol. Microbiol.">
        <title>Complete genome sequence of Corynebacterium casei LMG S-19264T (=DSM 44701T), isolated from a smear-ripened cheese.</title>
        <authorList>
            <consortium name="US DOE Joint Genome Institute (JGI-PGF)"/>
            <person name="Walter F."/>
            <person name="Albersmeier A."/>
            <person name="Kalinowski J."/>
            <person name="Ruckert C."/>
        </authorList>
    </citation>
    <scope>NUCLEOTIDE SEQUENCE</scope>
    <source>
        <strain evidence="2">CGMCC 1.15290</strain>
    </source>
</reference>
<dbReference type="SUPFAM" id="SSF54593">
    <property type="entry name" value="Glyoxalase/Bleomycin resistance protein/Dihydroxybiphenyl dioxygenase"/>
    <property type="match status" value="1"/>
</dbReference>
<dbReference type="InterPro" id="IPR004360">
    <property type="entry name" value="Glyas_Fos-R_dOase_dom"/>
</dbReference>
<dbReference type="PROSITE" id="PS51819">
    <property type="entry name" value="VOC"/>
    <property type="match status" value="1"/>
</dbReference>
<dbReference type="PANTHER" id="PTHR36437">
    <property type="entry name" value="GLYOXALASE/BLEOMYCIN RESISTANCE PROTEIN/DIOXYGENASE"/>
    <property type="match status" value="1"/>
</dbReference>
<accession>A0A917ILL6</accession>
<dbReference type="RefSeq" id="WP_188949703.1">
    <property type="nucleotide sequence ID" value="NZ_BMIB01000001.1"/>
</dbReference>
<dbReference type="PANTHER" id="PTHR36437:SF2">
    <property type="entry name" value="GLYOXALASE_BLEOMYCIN RESISTANCE PROTEIN_DIOXYGENASE"/>
    <property type="match status" value="1"/>
</dbReference>
<protein>
    <recommendedName>
        <fullName evidence="1">VOC domain-containing protein</fullName>
    </recommendedName>
</protein>